<dbReference type="PANTHER" id="PTHR10344:SF4">
    <property type="entry name" value="UMP-CMP KINASE 2, MITOCHONDRIAL"/>
    <property type="match status" value="1"/>
</dbReference>
<keyword evidence="4 10" id="KW-0808">Transferase</keyword>
<comment type="similarity">
    <text evidence="1 10">Belongs to the thymidylate kinase family.</text>
</comment>
<dbReference type="GO" id="GO:0006227">
    <property type="term" value="P:dUDP biosynthetic process"/>
    <property type="evidence" value="ECO:0007669"/>
    <property type="project" value="TreeGrafter"/>
</dbReference>
<dbReference type="GO" id="GO:0004798">
    <property type="term" value="F:dTMP kinase activity"/>
    <property type="evidence" value="ECO:0007669"/>
    <property type="project" value="UniProtKB-UniRule"/>
</dbReference>
<dbReference type="GO" id="GO:0005524">
    <property type="term" value="F:ATP binding"/>
    <property type="evidence" value="ECO:0007669"/>
    <property type="project" value="UniProtKB-UniRule"/>
</dbReference>
<evidence type="ECO:0000256" key="1">
    <source>
        <dbReference type="ARBA" id="ARBA00009776"/>
    </source>
</evidence>
<keyword evidence="8 10" id="KW-0067">ATP-binding</keyword>
<dbReference type="NCBIfam" id="TIGR00041">
    <property type="entry name" value="DTMP_kinase"/>
    <property type="match status" value="1"/>
</dbReference>
<evidence type="ECO:0000313" key="13">
    <source>
        <dbReference type="Proteomes" id="UP000317940"/>
    </source>
</evidence>
<evidence type="ECO:0000256" key="8">
    <source>
        <dbReference type="ARBA" id="ARBA00022840"/>
    </source>
</evidence>
<dbReference type="Pfam" id="PF02223">
    <property type="entry name" value="Thymidylate_kin"/>
    <property type="match status" value="1"/>
</dbReference>
<evidence type="ECO:0000256" key="6">
    <source>
        <dbReference type="ARBA" id="ARBA00022741"/>
    </source>
</evidence>
<accession>A0A561SA58</accession>
<evidence type="ECO:0000256" key="7">
    <source>
        <dbReference type="ARBA" id="ARBA00022777"/>
    </source>
</evidence>
<comment type="caution">
    <text evidence="12">The sequence shown here is derived from an EMBL/GenBank/DDBJ whole genome shotgun (WGS) entry which is preliminary data.</text>
</comment>
<evidence type="ECO:0000256" key="2">
    <source>
        <dbReference type="ARBA" id="ARBA00012980"/>
    </source>
</evidence>
<dbReference type="Proteomes" id="UP000317940">
    <property type="component" value="Unassembled WGS sequence"/>
</dbReference>
<reference evidence="12 13" key="1">
    <citation type="submission" date="2019-06" db="EMBL/GenBank/DDBJ databases">
        <title>Sequencing the genomes of 1000 actinobacteria strains.</title>
        <authorList>
            <person name="Klenk H.-P."/>
        </authorList>
    </citation>
    <scope>NUCLEOTIDE SEQUENCE [LARGE SCALE GENOMIC DNA]</scope>
    <source>
        <strain evidence="12 13">DSM 44826</strain>
    </source>
</reference>
<name>A0A561SA58_9ACTN</name>
<dbReference type="CDD" id="cd01672">
    <property type="entry name" value="TMPK"/>
    <property type="match status" value="1"/>
</dbReference>
<dbReference type="RefSeq" id="WP_246214240.1">
    <property type="nucleotide sequence ID" value="NZ_BAAAMZ010000022.1"/>
</dbReference>
<evidence type="ECO:0000313" key="12">
    <source>
        <dbReference type="EMBL" id="TWF71759.1"/>
    </source>
</evidence>
<comment type="catalytic activity">
    <reaction evidence="9 10">
        <text>dTMP + ATP = dTDP + ADP</text>
        <dbReference type="Rhea" id="RHEA:13517"/>
        <dbReference type="ChEBI" id="CHEBI:30616"/>
        <dbReference type="ChEBI" id="CHEBI:58369"/>
        <dbReference type="ChEBI" id="CHEBI:63528"/>
        <dbReference type="ChEBI" id="CHEBI:456216"/>
        <dbReference type="EC" id="2.7.4.9"/>
    </reaction>
</comment>
<protein>
    <recommendedName>
        <fullName evidence="3 10">Thymidylate kinase</fullName>
        <ecNumber evidence="2 10">2.7.4.9</ecNumber>
    </recommendedName>
    <alternativeName>
        <fullName evidence="10">dTMP kinase</fullName>
    </alternativeName>
</protein>
<dbReference type="PANTHER" id="PTHR10344">
    <property type="entry name" value="THYMIDYLATE KINASE"/>
    <property type="match status" value="1"/>
</dbReference>
<feature type="domain" description="Thymidylate kinase-like" evidence="11">
    <location>
        <begin position="12"/>
        <end position="160"/>
    </location>
</feature>
<dbReference type="AlphaFoldDB" id="A0A561SA58"/>
<evidence type="ECO:0000256" key="3">
    <source>
        <dbReference type="ARBA" id="ARBA00017144"/>
    </source>
</evidence>
<dbReference type="EC" id="2.7.4.9" evidence="2 10"/>
<keyword evidence="5 10" id="KW-0545">Nucleotide biosynthesis</keyword>
<dbReference type="GO" id="GO:0005829">
    <property type="term" value="C:cytosol"/>
    <property type="evidence" value="ECO:0007669"/>
    <property type="project" value="TreeGrafter"/>
</dbReference>
<dbReference type="GO" id="GO:0006233">
    <property type="term" value="P:dTDP biosynthetic process"/>
    <property type="evidence" value="ECO:0007669"/>
    <property type="project" value="InterPro"/>
</dbReference>
<evidence type="ECO:0000259" key="11">
    <source>
        <dbReference type="Pfam" id="PF02223"/>
    </source>
</evidence>
<dbReference type="InterPro" id="IPR039430">
    <property type="entry name" value="Thymidylate_kin-like_dom"/>
</dbReference>
<sequence>MSDTERGLFVAFDGPGGVGKSTTVAAVGHLLTTAGTAVHATTEPSRANLGEIARHGTETYTGMSLACLVAADRYHHIATEITPALERGDTVLCDRYVGSSLVLQRLDGIDPTTIWAINQHAITPDLTVVLTADPEVIHARLTARGTHSRFEKMPGSSRKEAALYEEAATFLEKVGYPTLIIDCTNRSPERVADIIVSRIGTLRRGTSGN</sequence>
<dbReference type="InterPro" id="IPR027417">
    <property type="entry name" value="P-loop_NTPase"/>
</dbReference>
<dbReference type="GO" id="GO:0006235">
    <property type="term" value="P:dTTP biosynthetic process"/>
    <property type="evidence" value="ECO:0007669"/>
    <property type="project" value="UniProtKB-UniRule"/>
</dbReference>
<dbReference type="HAMAP" id="MF_00165">
    <property type="entry name" value="Thymidylate_kinase"/>
    <property type="match status" value="1"/>
</dbReference>
<evidence type="ECO:0000256" key="10">
    <source>
        <dbReference type="HAMAP-Rule" id="MF_00165"/>
    </source>
</evidence>
<dbReference type="SUPFAM" id="SSF52540">
    <property type="entry name" value="P-loop containing nucleoside triphosphate hydrolases"/>
    <property type="match status" value="1"/>
</dbReference>
<organism evidence="12 13">
    <name type="scientific">Kitasatospora viridis</name>
    <dbReference type="NCBI Taxonomy" id="281105"/>
    <lineage>
        <taxon>Bacteria</taxon>
        <taxon>Bacillati</taxon>
        <taxon>Actinomycetota</taxon>
        <taxon>Actinomycetes</taxon>
        <taxon>Kitasatosporales</taxon>
        <taxon>Streptomycetaceae</taxon>
        <taxon>Kitasatospora</taxon>
    </lineage>
</organism>
<comment type="caution">
    <text evidence="10">Lacks conserved residue(s) required for the propagation of feature annotation.</text>
</comment>
<keyword evidence="13" id="KW-1185">Reference proteome</keyword>
<evidence type="ECO:0000256" key="5">
    <source>
        <dbReference type="ARBA" id="ARBA00022727"/>
    </source>
</evidence>
<dbReference type="EMBL" id="VIWT01000008">
    <property type="protein sequence ID" value="TWF71759.1"/>
    <property type="molecule type" value="Genomic_DNA"/>
</dbReference>
<keyword evidence="7 10" id="KW-0418">Kinase</keyword>
<evidence type="ECO:0000256" key="9">
    <source>
        <dbReference type="ARBA" id="ARBA00048743"/>
    </source>
</evidence>
<comment type="function">
    <text evidence="10">Phosphorylation of dTMP to form dTDP in both de novo and salvage pathways of dTTP synthesis.</text>
</comment>
<evidence type="ECO:0000256" key="4">
    <source>
        <dbReference type="ARBA" id="ARBA00022679"/>
    </source>
</evidence>
<keyword evidence="6 10" id="KW-0547">Nucleotide-binding</keyword>
<proteinExistence type="inferred from homology"/>
<dbReference type="InterPro" id="IPR018094">
    <property type="entry name" value="Thymidylate_kinase"/>
</dbReference>
<gene>
    <name evidence="10" type="primary">tmk</name>
    <name evidence="12" type="ORF">FHX73_18130</name>
</gene>
<dbReference type="Gene3D" id="3.40.50.300">
    <property type="entry name" value="P-loop containing nucleotide triphosphate hydrolases"/>
    <property type="match status" value="1"/>
</dbReference>